<dbReference type="PANTHER" id="PTHR21082:SF4">
    <property type="entry name" value="PROTEIN INTURNED"/>
    <property type="match status" value="1"/>
</dbReference>
<accession>E0VGY9</accession>
<evidence type="ECO:0000256" key="1">
    <source>
        <dbReference type="SAM" id="MobiDB-lite"/>
    </source>
</evidence>
<dbReference type="PANTHER" id="PTHR21082">
    <property type="entry name" value="PROTEIN INTURNED"/>
    <property type="match status" value="1"/>
</dbReference>
<evidence type="ECO:0000313" key="5">
    <source>
        <dbReference type="EnsemblMetazoa" id="PHUM195120-PA"/>
    </source>
</evidence>
<dbReference type="CTD" id="8240305"/>
<feature type="region of interest" description="Disordered" evidence="1">
    <location>
        <begin position="658"/>
        <end position="746"/>
    </location>
</feature>
<keyword evidence="6" id="KW-1185">Reference proteome</keyword>
<feature type="compositionally biased region" description="Polar residues" evidence="1">
    <location>
        <begin position="658"/>
        <end position="667"/>
    </location>
</feature>
<sequence length="911" mass="103755">MDEKQALLRKKFDYELKFNRRDQKVSEDDEDVSSEGSDDWWEEQSECSSCCESHSESSVEWEKDIKENGELFYIQSNSPECTISSQTCYTNQSGSGTLDDKKFENTKKGRLLNWMRRKNSKNLSVRKNADNSSSVDSELSSQKNILKTNSNIDSIGEGDTLCEKLLGLSLILKNNELVVINIVPNGPAHNCCSISIGCQSNNELFYFKQRDVIHKINNFIVTPDNIENILHSLNFPCQVEIRIEKVDNPLGNNKSNYQSPFVEFLTKRNDAVDNILLNQPLGIVVVDVESQNLNKDDVIYCYPEKCVLSSCRGAFVTLYHLLAEIKPNDICRSSNVKIKEQPTYIFYNAEDNFLILIAIPQWKCTLKEATYVVQDLIKNLLFNNQTLKRCFEINEKSCLDHFFSLFFTRLLINGFLSDGTQQCNLENLTNNTYLNNTPLYGFEDILPYAGWVPLPKEAQIQINEALNELEANDFENMEKNQRLFSILGSCFFHKGYLLASHLSKDDLLDVYSFYRQNGLIQLFRNEPVKSLVIWKQVFPLSVNRGFSSNKPGNYPVPKGKWFIIVVGQGFDSLAVILEAGEFCAKICDNAGPALPYIEEAEETLIHMQKLGISSLASQWLENNSRFRTVTPEEVFINKMNNKKDNLLNFVKTFDGTQKNSAQKSLPQKSEESILGKKNRGTLVVDTSEDSISQTPSNEVSEISDENAPILGRRGERNKISNENITSESDSSDSDWDSSKDSNMRESVCSGSNENFYLYNVGEVLPSRLTTGPEDILFYYVHLDGNDGILMNPPMNLKRNTPKMKELLQNFRRCCHIIHSILENNIKFKKNAQDSTKQFINKSLVAVKEHGVIFECTSSETDCNKKPMTFTYWIIGRLFFTPQPREIYVCYHDDAPQNLVEIAFRLGLSAAG</sequence>
<name>E0VGY9_PEDHC</name>
<feature type="domain" description="CCZ1/INTU second Longin" evidence="2">
    <location>
        <begin position="486"/>
        <end position="604"/>
    </location>
</feature>
<evidence type="ECO:0000259" key="2">
    <source>
        <dbReference type="Pfam" id="PF19032"/>
    </source>
</evidence>
<dbReference type="InterPro" id="IPR043989">
    <property type="entry name" value="CCZ1/INTU/HSP4_longin_3"/>
</dbReference>
<dbReference type="Pfam" id="PF19033">
    <property type="entry name" value="Intu_longin_3"/>
    <property type="match status" value="1"/>
</dbReference>
<feature type="compositionally biased region" description="Polar residues" evidence="1">
    <location>
        <begin position="689"/>
        <end position="700"/>
    </location>
</feature>
<dbReference type="OMA" id="CAGKSIS"/>
<dbReference type="GO" id="GO:0005929">
    <property type="term" value="C:cilium"/>
    <property type="evidence" value="ECO:0007669"/>
    <property type="project" value="TreeGrafter"/>
</dbReference>
<dbReference type="Pfam" id="PF19032">
    <property type="entry name" value="Intu_longin_2"/>
    <property type="match status" value="1"/>
</dbReference>
<dbReference type="STRING" id="121224.E0VGY9"/>
<dbReference type="OrthoDB" id="10263272at2759"/>
<dbReference type="GO" id="GO:0005737">
    <property type="term" value="C:cytoplasm"/>
    <property type="evidence" value="ECO:0007669"/>
    <property type="project" value="TreeGrafter"/>
</dbReference>
<dbReference type="EMBL" id="DS235154">
    <property type="protein sequence ID" value="EEB12645.1"/>
    <property type="molecule type" value="Genomic_DNA"/>
</dbReference>
<dbReference type="FunCoup" id="E0VGY9">
    <property type="interactions" value="50"/>
</dbReference>
<dbReference type="InterPro" id="IPR039151">
    <property type="entry name" value="INTU"/>
</dbReference>
<dbReference type="EMBL" id="AAZO01002263">
    <property type="status" value="NOT_ANNOTATED_CDS"/>
    <property type="molecule type" value="Genomic_DNA"/>
</dbReference>
<dbReference type="RefSeq" id="XP_002425383.1">
    <property type="nucleotide sequence ID" value="XM_002425338.1"/>
</dbReference>
<feature type="domain" description="CCZ1/INTU/HPS4 third Longin" evidence="3">
    <location>
        <begin position="776"/>
        <end position="905"/>
    </location>
</feature>
<protein>
    <submittedName>
        <fullName evidence="4 5">PDZ domain-containing protein, putative</fullName>
    </submittedName>
</protein>
<evidence type="ECO:0000259" key="3">
    <source>
        <dbReference type="Pfam" id="PF19033"/>
    </source>
</evidence>
<evidence type="ECO:0000313" key="6">
    <source>
        <dbReference type="Proteomes" id="UP000009046"/>
    </source>
</evidence>
<dbReference type="EnsemblMetazoa" id="PHUM195120-RA">
    <property type="protein sequence ID" value="PHUM195120-PA"/>
    <property type="gene ID" value="PHUM195120"/>
</dbReference>
<organism>
    <name type="scientific">Pediculus humanus subsp. corporis</name>
    <name type="common">Body louse</name>
    <dbReference type="NCBI Taxonomy" id="121224"/>
    <lineage>
        <taxon>Eukaryota</taxon>
        <taxon>Metazoa</taxon>
        <taxon>Ecdysozoa</taxon>
        <taxon>Arthropoda</taxon>
        <taxon>Hexapoda</taxon>
        <taxon>Insecta</taxon>
        <taxon>Pterygota</taxon>
        <taxon>Neoptera</taxon>
        <taxon>Paraneoptera</taxon>
        <taxon>Psocodea</taxon>
        <taxon>Troctomorpha</taxon>
        <taxon>Phthiraptera</taxon>
        <taxon>Anoplura</taxon>
        <taxon>Pediculidae</taxon>
        <taxon>Pediculus</taxon>
    </lineage>
</organism>
<evidence type="ECO:0000313" key="4">
    <source>
        <dbReference type="EMBL" id="EEB12645.1"/>
    </source>
</evidence>
<dbReference type="KEGG" id="phu:Phum_PHUM195120"/>
<dbReference type="eggNOG" id="ENOG502QQJQ">
    <property type="taxonomic scope" value="Eukaryota"/>
</dbReference>
<dbReference type="Proteomes" id="UP000009046">
    <property type="component" value="Unassembled WGS sequence"/>
</dbReference>
<dbReference type="InParanoid" id="E0VGY9"/>
<feature type="region of interest" description="Disordered" evidence="1">
    <location>
        <begin position="22"/>
        <end position="41"/>
    </location>
</feature>
<reference evidence="5" key="3">
    <citation type="submission" date="2020-05" db="UniProtKB">
        <authorList>
            <consortium name="EnsemblMetazoa"/>
        </authorList>
    </citation>
    <scope>IDENTIFICATION</scope>
    <source>
        <strain evidence="5">USDA</strain>
    </source>
</reference>
<dbReference type="GO" id="GO:0016192">
    <property type="term" value="P:vesicle-mediated transport"/>
    <property type="evidence" value="ECO:0007669"/>
    <property type="project" value="InterPro"/>
</dbReference>
<dbReference type="GeneID" id="8240305"/>
<dbReference type="GO" id="GO:0007399">
    <property type="term" value="P:nervous system development"/>
    <property type="evidence" value="ECO:0007669"/>
    <property type="project" value="TreeGrafter"/>
</dbReference>
<proteinExistence type="predicted"/>
<dbReference type="GO" id="GO:0060271">
    <property type="term" value="P:cilium assembly"/>
    <property type="evidence" value="ECO:0007669"/>
    <property type="project" value="InterPro"/>
</dbReference>
<feature type="compositionally biased region" description="Acidic residues" evidence="1">
    <location>
        <begin position="27"/>
        <end position="41"/>
    </location>
</feature>
<reference evidence="4" key="1">
    <citation type="submission" date="2007-04" db="EMBL/GenBank/DDBJ databases">
        <title>Annotation of Pediculus humanus corporis strain USDA.</title>
        <authorList>
            <person name="Kirkness E."/>
            <person name="Hannick L."/>
            <person name="Hass B."/>
            <person name="Bruggner R."/>
            <person name="Lawson D."/>
            <person name="Bidwell S."/>
            <person name="Joardar V."/>
            <person name="Caler E."/>
            <person name="Walenz B."/>
            <person name="Inman J."/>
            <person name="Schobel S."/>
            <person name="Galinsky K."/>
            <person name="Amedeo P."/>
            <person name="Strausberg R."/>
        </authorList>
    </citation>
    <scope>NUCLEOTIDE SEQUENCE</scope>
    <source>
        <strain evidence="4">USDA</strain>
    </source>
</reference>
<dbReference type="GO" id="GO:0001736">
    <property type="term" value="P:establishment of planar polarity"/>
    <property type="evidence" value="ECO:0007669"/>
    <property type="project" value="InterPro"/>
</dbReference>
<dbReference type="InterPro" id="IPR043988">
    <property type="entry name" value="CCZ1/INTU_longin_2"/>
</dbReference>
<reference evidence="4" key="2">
    <citation type="submission" date="2007-04" db="EMBL/GenBank/DDBJ databases">
        <title>The genome of the human body louse.</title>
        <authorList>
            <consortium name="The Human Body Louse Genome Consortium"/>
            <person name="Kirkness E."/>
            <person name="Walenz B."/>
            <person name="Hass B."/>
            <person name="Bruggner R."/>
            <person name="Strausberg R."/>
        </authorList>
    </citation>
    <scope>NUCLEOTIDE SEQUENCE</scope>
    <source>
        <strain evidence="4">USDA</strain>
    </source>
</reference>
<dbReference type="VEuPathDB" id="VectorBase:PHUM195120"/>
<dbReference type="HOGENOM" id="CLU_014223_0_0_1"/>
<dbReference type="AlphaFoldDB" id="E0VGY9"/>
<gene>
    <name evidence="5" type="primary">8240305</name>
    <name evidence="4" type="ORF">Phum_PHUM195120</name>
</gene>